<dbReference type="GO" id="GO:0003677">
    <property type="term" value="F:DNA binding"/>
    <property type="evidence" value="ECO:0007669"/>
    <property type="project" value="InterPro"/>
</dbReference>
<dbReference type="PROSITE" id="PS50943">
    <property type="entry name" value="HTH_CROC1"/>
    <property type="match status" value="1"/>
</dbReference>
<name>A0A412IW01_9FIRM</name>
<organism evidence="2 3">
    <name type="scientific">Coprococcus eutactus</name>
    <dbReference type="NCBI Taxonomy" id="33043"/>
    <lineage>
        <taxon>Bacteria</taxon>
        <taxon>Bacillati</taxon>
        <taxon>Bacillota</taxon>
        <taxon>Clostridia</taxon>
        <taxon>Lachnospirales</taxon>
        <taxon>Lachnospiraceae</taxon>
        <taxon>Coprococcus</taxon>
    </lineage>
</organism>
<dbReference type="InterPro" id="IPR001387">
    <property type="entry name" value="Cro/C1-type_HTH"/>
</dbReference>
<dbReference type="AlphaFoldDB" id="A0A412IW01"/>
<accession>A0A412IW01</accession>
<gene>
    <name evidence="2" type="ORF">DWX94_00425</name>
</gene>
<evidence type="ECO:0000259" key="1">
    <source>
        <dbReference type="PROSITE" id="PS50943"/>
    </source>
</evidence>
<sequence length="217" mass="25068">MGKWLEIVKKNDGGEVMRKNSRRNMAAGTAEKIADTIGNNMKDIRCNSRSSKFTVKYVVSEINRVLPEELQITTGLYYKWESEERMPTARHIPAIAYALGVSEAALFHWQTFKRDVGMGNQERLIESICALSDDKIKELAWLVSGWDGDVKALVEFDMLYVSMPVEDRRDVASLGIRLYDVCKKEDRLRRDVPMVDFPYLQQTLRDMWADDKGKYRC</sequence>
<dbReference type="OrthoDB" id="2065180at2"/>
<dbReference type="EMBL" id="QRVK01000001">
    <property type="protein sequence ID" value="RGS44302.1"/>
    <property type="molecule type" value="Genomic_DNA"/>
</dbReference>
<dbReference type="Gene3D" id="1.10.260.40">
    <property type="entry name" value="lambda repressor-like DNA-binding domains"/>
    <property type="match status" value="1"/>
</dbReference>
<feature type="domain" description="HTH cro/C1-type" evidence="1">
    <location>
        <begin position="68"/>
        <end position="106"/>
    </location>
</feature>
<dbReference type="InterPro" id="IPR010982">
    <property type="entry name" value="Lambda_DNA-bd_dom_sf"/>
</dbReference>
<proteinExistence type="predicted"/>
<evidence type="ECO:0000313" key="3">
    <source>
        <dbReference type="Proteomes" id="UP000283295"/>
    </source>
</evidence>
<reference evidence="2 3" key="1">
    <citation type="submission" date="2018-08" db="EMBL/GenBank/DDBJ databases">
        <title>A genome reference for cultivated species of the human gut microbiota.</title>
        <authorList>
            <person name="Zou Y."/>
            <person name="Xue W."/>
            <person name="Luo G."/>
        </authorList>
    </citation>
    <scope>NUCLEOTIDE SEQUENCE [LARGE SCALE GENOMIC DNA]</scope>
    <source>
        <strain evidence="2 3">AF22-21</strain>
    </source>
</reference>
<comment type="caution">
    <text evidence="2">The sequence shown here is derived from an EMBL/GenBank/DDBJ whole genome shotgun (WGS) entry which is preliminary data.</text>
</comment>
<dbReference type="Proteomes" id="UP000283295">
    <property type="component" value="Unassembled WGS sequence"/>
</dbReference>
<protein>
    <submittedName>
        <fullName evidence="2">XRE family transcriptional regulator</fullName>
    </submittedName>
</protein>
<evidence type="ECO:0000313" key="2">
    <source>
        <dbReference type="EMBL" id="RGS44302.1"/>
    </source>
</evidence>
<dbReference type="CDD" id="cd00093">
    <property type="entry name" value="HTH_XRE"/>
    <property type="match status" value="1"/>
</dbReference>